<dbReference type="Pfam" id="PF12066">
    <property type="entry name" value="SERRATE_Ars2_N"/>
    <property type="match status" value="1"/>
</dbReference>
<dbReference type="InterPro" id="IPR012677">
    <property type="entry name" value="Nucleotide-bd_a/b_plait_sf"/>
</dbReference>
<evidence type="ECO:0000259" key="5">
    <source>
        <dbReference type="Pfam" id="PF04959"/>
    </source>
</evidence>
<feature type="compositionally biased region" description="Gly residues" evidence="4">
    <location>
        <begin position="938"/>
        <end position="948"/>
    </location>
</feature>
<dbReference type="InterPro" id="IPR039727">
    <property type="entry name" value="SE/Ars2"/>
</dbReference>
<dbReference type="Pfam" id="PF04959">
    <property type="entry name" value="ARS2"/>
    <property type="match status" value="1"/>
</dbReference>
<feature type="region of interest" description="Disordered" evidence="4">
    <location>
        <begin position="927"/>
        <end position="986"/>
    </location>
</feature>
<evidence type="ECO:0000256" key="1">
    <source>
        <dbReference type="ARBA" id="ARBA00004123"/>
    </source>
</evidence>
<feature type="compositionally biased region" description="Gly residues" evidence="4">
    <location>
        <begin position="881"/>
        <end position="891"/>
    </location>
</feature>
<organism evidence="7 8">
    <name type="scientific">Acanthaster planci</name>
    <name type="common">Crown-of-thorns starfish</name>
    <dbReference type="NCBI Taxonomy" id="133434"/>
    <lineage>
        <taxon>Eukaryota</taxon>
        <taxon>Metazoa</taxon>
        <taxon>Echinodermata</taxon>
        <taxon>Eleutherozoa</taxon>
        <taxon>Asterozoa</taxon>
        <taxon>Asteroidea</taxon>
        <taxon>Valvatacea</taxon>
        <taxon>Valvatida</taxon>
        <taxon>Acanthasteridae</taxon>
        <taxon>Acanthaster</taxon>
    </lineage>
</organism>
<comment type="subcellular location">
    <subcellularLocation>
        <location evidence="1">Nucleus</location>
    </subcellularLocation>
</comment>
<feature type="region of interest" description="Disordered" evidence="4">
    <location>
        <begin position="282"/>
        <end position="466"/>
    </location>
</feature>
<feature type="compositionally biased region" description="Basic and acidic residues" evidence="4">
    <location>
        <begin position="626"/>
        <end position="642"/>
    </location>
</feature>
<proteinExistence type="inferred from homology"/>
<comment type="similarity">
    <text evidence="2">Belongs to the ARS2 family.</text>
</comment>
<feature type="region of interest" description="Disordered" evidence="4">
    <location>
        <begin position="599"/>
        <end position="642"/>
    </location>
</feature>
<feature type="domain" description="SERRATE/Ars2 N-terminal" evidence="6">
    <location>
        <begin position="157"/>
        <end position="265"/>
    </location>
</feature>
<evidence type="ECO:0000313" key="7">
    <source>
        <dbReference type="Proteomes" id="UP000694845"/>
    </source>
</evidence>
<name>A0A8B7YAU1_ACAPL</name>
<gene>
    <name evidence="8 9 10" type="primary">LOC110978270</name>
</gene>
<evidence type="ECO:0000256" key="2">
    <source>
        <dbReference type="ARBA" id="ARBA00005407"/>
    </source>
</evidence>
<feature type="region of interest" description="Disordered" evidence="4">
    <location>
        <begin position="1"/>
        <end position="85"/>
    </location>
</feature>
<feature type="compositionally biased region" description="Basic and acidic residues" evidence="4">
    <location>
        <begin position="966"/>
        <end position="978"/>
    </location>
</feature>
<sequence length="986" mass="113122">MDSDDENDRRRRDKFRRERSDYSDRRERDTRRRDDWNDRRRRDTRDLRDWNRRDYQDRGRRDRYSPPPRDLSPPSKRMRRDWDSGGGYGNYNMPYGGGGNQGYGGHPQSHGWGGGGGGGGMQHMQQGPHHGNQAPRGGMDHDHGRGTPHGPHLMSFKNFLASQDDMIDDTEAVRKYNEYKVEFKRTQLSEFFLAHKEEEWFRSKYYPDEADKLKAEGLTAVRRRLLVFLELYEEGWMDKLRLQSDRTDDISRLLDAAVIKMEGGTSLDLKVLDQQFLSPRRRMTSETLSLAHSPRGKLEIKKEKEEIKEEVKEEKGASAAKEDVKQEPEDKIPDETGEIVSPKKEKGAETQEDEEKDAKTNGDEKPKGGSEKRGKKRKRHHDSDYENDSGSSSSGSSSSGSESESDNEPTPPGQGMDDDVLPSDKLEEDKEAEKARKEAEEDDGELKEGDKEGEEEEEQPAPRPLHKTYSLFIRNVAPMITKAEIISLCKRYNGFMRVALAEPQPERNFQRHGWVTFDRSVNIKEICWNLSSIRLRDCELSPVVNRDLANRIRGVSGITAHKKIIRADLKLAARLVQQLDKQLRLFCPDEEARFAREEAERKKREEKRKEEEKKKREEEKKDEDDGEKKEEGLQESSAEEKEPERIIIPAKYKFNPVLENITDYLVEEVSAEEDALMGAKPEEEGEESSGEVMFLRDEELNKVSPQVLDRLLVYLRIVHSVDYYNTSQYHIEDEMPNRCGIMHTRGHNPPSRLTHKDLTNWISNFETKLSNLLNAASDVVDEELVKLGRKDPELEVEKFVKANTQEIGKDKWLCPLSGKKFKGPEFVRKHIFNKHSDKVDDVRKEVAFFNNYLKDPNRPQLPEPQAQKPPGGGDRPNQGDMQGGGGGGSGMGYQQQQQQFGSHMMGYGGQQQGGNFGSNRGFNQGPQFGHQQQQGSFQRGGGVYGGGFNRPRNRFTKRGDQLSSRTDPRHIVNYRDLDAPNDDDFF</sequence>
<dbReference type="InterPro" id="IPR035979">
    <property type="entry name" value="RBD_domain_sf"/>
</dbReference>
<feature type="compositionally biased region" description="Acidic residues" evidence="4">
    <location>
        <begin position="440"/>
        <end position="459"/>
    </location>
</feature>
<feature type="compositionally biased region" description="Basic and acidic residues" evidence="4">
    <location>
        <begin position="296"/>
        <end position="334"/>
    </location>
</feature>
<evidence type="ECO:0000256" key="3">
    <source>
        <dbReference type="ARBA" id="ARBA00023242"/>
    </source>
</evidence>
<dbReference type="OMA" id="FEDKIMQ"/>
<dbReference type="GO" id="GO:0031053">
    <property type="term" value="P:primary miRNA processing"/>
    <property type="evidence" value="ECO:0007669"/>
    <property type="project" value="TreeGrafter"/>
</dbReference>
<feature type="region of interest" description="Disordered" evidence="4">
    <location>
        <begin position="851"/>
        <end position="894"/>
    </location>
</feature>
<feature type="region of interest" description="Disordered" evidence="4">
    <location>
        <begin position="99"/>
        <end position="149"/>
    </location>
</feature>
<evidence type="ECO:0000313" key="8">
    <source>
        <dbReference type="RefSeq" id="XP_022088821.1"/>
    </source>
</evidence>
<feature type="compositionally biased region" description="Basic and acidic residues" evidence="4">
    <location>
        <begin position="599"/>
        <end position="619"/>
    </location>
</feature>
<dbReference type="PANTHER" id="PTHR13165">
    <property type="entry name" value="ARSENITE-RESISTANCE PROTEIN 2"/>
    <property type="match status" value="1"/>
</dbReference>
<dbReference type="OrthoDB" id="342064at2759"/>
<evidence type="ECO:0000256" key="4">
    <source>
        <dbReference type="SAM" id="MobiDB-lite"/>
    </source>
</evidence>
<evidence type="ECO:0000313" key="10">
    <source>
        <dbReference type="RefSeq" id="XP_022088823.1"/>
    </source>
</evidence>
<dbReference type="RefSeq" id="XP_022088822.1">
    <property type="nucleotide sequence ID" value="XM_022233130.1"/>
</dbReference>
<dbReference type="AlphaFoldDB" id="A0A8B7YAU1"/>
<keyword evidence="7" id="KW-1185">Reference proteome</keyword>
<dbReference type="RefSeq" id="XP_022088821.1">
    <property type="nucleotide sequence ID" value="XM_022233129.1"/>
</dbReference>
<dbReference type="GeneID" id="110978270"/>
<keyword evidence="3" id="KW-0539">Nucleus</keyword>
<dbReference type="KEGG" id="aplc:110978270"/>
<feature type="compositionally biased region" description="Low complexity" evidence="4">
    <location>
        <begin position="388"/>
        <end position="402"/>
    </location>
</feature>
<feature type="compositionally biased region" description="Basic and acidic residues" evidence="4">
    <location>
        <begin position="356"/>
        <end position="372"/>
    </location>
</feature>
<dbReference type="InterPro" id="IPR021933">
    <property type="entry name" value="SERRATE/Ars2_N"/>
</dbReference>
<feature type="compositionally biased region" description="Gly residues" evidence="4">
    <location>
        <begin position="99"/>
        <end position="121"/>
    </location>
</feature>
<dbReference type="CTD" id="51593"/>
<dbReference type="GO" id="GO:0003676">
    <property type="term" value="F:nucleic acid binding"/>
    <property type="evidence" value="ECO:0007669"/>
    <property type="project" value="InterPro"/>
</dbReference>
<dbReference type="RefSeq" id="XP_022088823.1">
    <property type="nucleotide sequence ID" value="XM_022233131.1"/>
</dbReference>
<feature type="compositionally biased region" description="Low complexity" evidence="4">
    <location>
        <begin position="122"/>
        <end position="133"/>
    </location>
</feature>
<reference evidence="8 9" key="1">
    <citation type="submission" date="2025-04" db="UniProtKB">
        <authorList>
            <consortium name="RefSeq"/>
        </authorList>
    </citation>
    <scope>IDENTIFICATION</scope>
</reference>
<dbReference type="InterPro" id="IPR007042">
    <property type="entry name" value="SERRATE/Ars2_C"/>
</dbReference>
<evidence type="ECO:0000259" key="6">
    <source>
        <dbReference type="Pfam" id="PF12066"/>
    </source>
</evidence>
<dbReference type="GO" id="GO:0016604">
    <property type="term" value="C:nuclear body"/>
    <property type="evidence" value="ECO:0007669"/>
    <property type="project" value="TreeGrafter"/>
</dbReference>
<feature type="compositionally biased region" description="Low complexity" evidence="4">
    <location>
        <begin position="927"/>
        <end position="937"/>
    </location>
</feature>
<dbReference type="Proteomes" id="UP000694845">
    <property type="component" value="Unplaced"/>
</dbReference>
<evidence type="ECO:0000313" key="9">
    <source>
        <dbReference type="RefSeq" id="XP_022088822.1"/>
    </source>
</evidence>
<dbReference type="SUPFAM" id="SSF54928">
    <property type="entry name" value="RNA-binding domain, RBD"/>
    <property type="match status" value="1"/>
</dbReference>
<feature type="compositionally biased region" description="Basic and acidic residues" evidence="4">
    <location>
        <begin position="422"/>
        <end position="439"/>
    </location>
</feature>
<dbReference type="Gene3D" id="3.30.70.330">
    <property type="match status" value="1"/>
</dbReference>
<protein>
    <submittedName>
        <fullName evidence="8 9">Serrate RNA effector molecule homolog B-like isoform X1</fullName>
    </submittedName>
</protein>
<feature type="domain" description="SERRATE/Ars2 C-terminal" evidence="5">
    <location>
        <begin position="745"/>
        <end position="923"/>
    </location>
</feature>
<dbReference type="PANTHER" id="PTHR13165:SF0">
    <property type="entry name" value="SERRATE RNA EFFECTOR MOLECULE HOMOLOG"/>
    <property type="match status" value="1"/>
</dbReference>
<feature type="compositionally biased region" description="Basic and acidic residues" evidence="4">
    <location>
        <begin position="7"/>
        <end position="64"/>
    </location>
</feature>
<accession>A0A8B7YAU1</accession>